<name>A0A9P0JWQ8_ACAOB</name>
<gene>
    <name evidence="1" type="ORF">ACAOBT_LOCUS4852</name>
</gene>
<protein>
    <submittedName>
        <fullName evidence="1">Uncharacterized protein</fullName>
    </submittedName>
</protein>
<dbReference type="AlphaFoldDB" id="A0A9P0JWQ8"/>
<dbReference type="EMBL" id="CAKOFQ010006703">
    <property type="protein sequence ID" value="CAH1962792.1"/>
    <property type="molecule type" value="Genomic_DNA"/>
</dbReference>
<accession>A0A9P0JWQ8</accession>
<reference evidence="1" key="1">
    <citation type="submission" date="2022-03" db="EMBL/GenBank/DDBJ databases">
        <authorList>
            <person name="Sayadi A."/>
        </authorList>
    </citation>
    <scope>NUCLEOTIDE SEQUENCE</scope>
</reference>
<proteinExistence type="predicted"/>
<sequence>MATFAVKKVRVHYIEKVSASVVLCRVPVPTTSKSE</sequence>
<organism evidence="1 2">
    <name type="scientific">Acanthoscelides obtectus</name>
    <name type="common">Bean weevil</name>
    <name type="synonym">Bruchus obtectus</name>
    <dbReference type="NCBI Taxonomy" id="200917"/>
    <lineage>
        <taxon>Eukaryota</taxon>
        <taxon>Metazoa</taxon>
        <taxon>Ecdysozoa</taxon>
        <taxon>Arthropoda</taxon>
        <taxon>Hexapoda</taxon>
        <taxon>Insecta</taxon>
        <taxon>Pterygota</taxon>
        <taxon>Neoptera</taxon>
        <taxon>Endopterygota</taxon>
        <taxon>Coleoptera</taxon>
        <taxon>Polyphaga</taxon>
        <taxon>Cucujiformia</taxon>
        <taxon>Chrysomeloidea</taxon>
        <taxon>Chrysomelidae</taxon>
        <taxon>Bruchinae</taxon>
        <taxon>Bruchini</taxon>
        <taxon>Acanthoscelides</taxon>
    </lineage>
</organism>
<feature type="non-terminal residue" evidence="1">
    <location>
        <position position="35"/>
    </location>
</feature>
<evidence type="ECO:0000313" key="1">
    <source>
        <dbReference type="EMBL" id="CAH1962792.1"/>
    </source>
</evidence>
<dbReference type="Proteomes" id="UP001152888">
    <property type="component" value="Unassembled WGS sequence"/>
</dbReference>
<comment type="caution">
    <text evidence="1">The sequence shown here is derived from an EMBL/GenBank/DDBJ whole genome shotgun (WGS) entry which is preliminary data.</text>
</comment>
<evidence type="ECO:0000313" key="2">
    <source>
        <dbReference type="Proteomes" id="UP001152888"/>
    </source>
</evidence>
<dbReference type="OrthoDB" id="10264505at2759"/>
<keyword evidence="2" id="KW-1185">Reference proteome</keyword>